<reference evidence="1" key="1">
    <citation type="journal article" date="2021" name="Proc. Natl. Acad. Sci. U.S.A.">
        <title>A Catalog of Tens of Thousands of Viruses from Human Metagenomes Reveals Hidden Associations with Chronic Diseases.</title>
        <authorList>
            <person name="Tisza M.J."/>
            <person name="Buck C.B."/>
        </authorList>
    </citation>
    <scope>NUCLEOTIDE SEQUENCE</scope>
    <source>
        <strain evidence="1">CtGBP5</strain>
    </source>
</reference>
<sequence length="29" mass="3121">MAQNQIQNTHSLTLTNASDFLFAASRGAL</sequence>
<organism evidence="1">
    <name type="scientific">Myoviridae sp. ctGBP5</name>
    <dbReference type="NCBI Taxonomy" id="2825071"/>
    <lineage>
        <taxon>Viruses</taxon>
        <taxon>Duplodnaviria</taxon>
        <taxon>Heunggongvirae</taxon>
        <taxon>Uroviricota</taxon>
        <taxon>Caudoviricetes</taxon>
    </lineage>
</organism>
<name>A0A8S5PC94_9CAUD</name>
<protein>
    <submittedName>
        <fullName evidence="1">Uncharacterized protein</fullName>
    </submittedName>
</protein>
<accession>A0A8S5PC94</accession>
<evidence type="ECO:0000313" key="1">
    <source>
        <dbReference type="EMBL" id="DAE04059.1"/>
    </source>
</evidence>
<dbReference type="EMBL" id="BK015383">
    <property type="protein sequence ID" value="DAE04059.1"/>
    <property type="molecule type" value="Genomic_DNA"/>
</dbReference>
<proteinExistence type="predicted"/>